<name>A0A4Z2GK69_9TELE</name>
<accession>A0A4Z2GK69</accession>
<protein>
    <submittedName>
        <fullName evidence="1">Uncharacterized protein</fullName>
    </submittedName>
</protein>
<dbReference type="AlphaFoldDB" id="A0A4Z2GK69"/>
<evidence type="ECO:0000313" key="2">
    <source>
        <dbReference type="Proteomes" id="UP000314294"/>
    </source>
</evidence>
<gene>
    <name evidence="1" type="ORF">EYF80_036148</name>
</gene>
<reference evidence="1 2" key="1">
    <citation type="submission" date="2019-03" db="EMBL/GenBank/DDBJ databases">
        <title>First draft genome of Liparis tanakae, snailfish: a comprehensive survey of snailfish specific genes.</title>
        <authorList>
            <person name="Kim W."/>
            <person name="Song I."/>
            <person name="Jeong J.-H."/>
            <person name="Kim D."/>
            <person name="Kim S."/>
            <person name="Ryu S."/>
            <person name="Song J.Y."/>
            <person name="Lee S.K."/>
        </authorList>
    </citation>
    <scope>NUCLEOTIDE SEQUENCE [LARGE SCALE GENOMIC DNA]</scope>
    <source>
        <tissue evidence="1">Muscle</tissue>
    </source>
</reference>
<keyword evidence="2" id="KW-1185">Reference proteome</keyword>
<comment type="caution">
    <text evidence="1">The sequence shown here is derived from an EMBL/GenBank/DDBJ whole genome shotgun (WGS) entry which is preliminary data.</text>
</comment>
<proteinExistence type="predicted"/>
<organism evidence="1 2">
    <name type="scientific">Liparis tanakae</name>
    <name type="common">Tanaka's snailfish</name>
    <dbReference type="NCBI Taxonomy" id="230148"/>
    <lineage>
        <taxon>Eukaryota</taxon>
        <taxon>Metazoa</taxon>
        <taxon>Chordata</taxon>
        <taxon>Craniata</taxon>
        <taxon>Vertebrata</taxon>
        <taxon>Euteleostomi</taxon>
        <taxon>Actinopterygii</taxon>
        <taxon>Neopterygii</taxon>
        <taxon>Teleostei</taxon>
        <taxon>Neoteleostei</taxon>
        <taxon>Acanthomorphata</taxon>
        <taxon>Eupercaria</taxon>
        <taxon>Perciformes</taxon>
        <taxon>Cottioidei</taxon>
        <taxon>Cottales</taxon>
        <taxon>Liparidae</taxon>
        <taxon>Liparis</taxon>
    </lineage>
</organism>
<sequence length="113" mass="11901">MVVFLGARRSPGDTVKAHIVIGLRLLHPPSLAAREARPALLLFMPSKRLHWLVTCCVRWSLRNVALNCSHRGAEGSAVCKIARGGGAEGQGRGPGPGAGAGAMEAEGHCIWDL</sequence>
<dbReference type="Proteomes" id="UP000314294">
    <property type="component" value="Unassembled WGS sequence"/>
</dbReference>
<dbReference type="EMBL" id="SRLO01000510">
    <property type="protein sequence ID" value="TNN53640.1"/>
    <property type="molecule type" value="Genomic_DNA"/>
</dbReference>
<evidence type="ECO:0000313" key="1">
    <source>
        <dbReference type="EMBL" id="TNN53640.1"/>
    </source>
</evidence>